<reference evidence="5" key="1">
    <citation type="journal article" date="2024" name="IScience">
        <title>Strigolactones Initiate the Formation of Haustorium-like Structures in Castilleja.</title>
        <authorList>
            <person name="Buerger M."/>
            <person name="Peterson D."/>
            <person name="Chory J."/>
        </authorList>
    </citation>
    <scope>NUCLEOTIDE SEQUENCE [LARGE SCALE GENOMIC DNA]</scope>
</reference>
<dbReference type="InterPro" id="IPR016024">
    <property type="entry name" value="ARM-type_fold"/>
</dbReference>
<dbReference type="Pfam" id="PF23005">
    <property type="entry name" value="DUF7032"/>
    <property type="match status" value="1"/>
</dbReference>
<dbReference type="Proteomes" id="UP001632038">
    <property type="component" value="Unassembled WGS sequence"/>
</dbReference>
<dbReference type="SMART" id="SM00185">
    <property type="entry name" value="ARM"/>
    <property type="match status" value="5"/>
</dbReference>
<dbReference type="PANTHER" id="PTHR46043:SF5">
    <property type="entry name" value="ARM REPEAT SUPERFAMILY PROTEIN"/>
    <property type="match status" value="1"/>
</dbReference>
<keyword evidence="1" id="KW-0677">Repeat</keyword>
<dbReference type="EMBL" id="JAVIJP010000100">
    <property type="protein sequence ID" value="KAL3615039.1"/>
    <property type="molecule type" value="Genomic_DNA"/>
</dbReference>
<accession>A0ABD3BCQ2</accession>
<evidence type="ECO:0000256" key="1">
    <source>
        <dbReference type="ARBA" id="ARBA00022737"/>
    </source>
</evidence>
<comment type="caution">
    <text evidence="4">The sequence shown here is derived from an EMBL/GenBank/DDBJ whole genome shotgun (WGS) entry which is preliminary data.</text>
</comment>
<evidence type="ECO:0000313" key="4">
    <source>
        <dbReference type="EMBL" id="KAL3615039.1"/>
    </source>
</evidence>
<proteinExistence type="predicted"/>
<feature type="repeat" description="ARM" evidence="2">
    <location>
        <begin position="269"/>
        <end position="312"/>
    </location>
</feature>
<dbReference type="AlphaFoldDB" id="A0ABD3BCQ2"/>
<dbReference type="InterPro" id="IPR011989">
    <property type="entry name" value="ARM-like"/>
</dbReference>
<feature type="domain" description="DUF7032" evidence="3">
    <location>
        <begin position="13"/>
        <end position="120"/>
    </location>
</feature>
<name>A0ABD3BCQ2_9LAMI</name>
<gene>
    <name evidence="4" type="ORF">CASFOL_040700</name>
</gene>
<dbReference type="Gene3D" id="1.25.10.10">
    <property type="entry name" value="Leucine-rich Repeat Variant"/>
    <property type="match status" value="1"/>
</dbReference>
<dbReference type="InterPro" id="IPR054296">
    <property type="entry name" value="DUF7032"/>
</dbReference>
<dbReference type="InterPro" id="IPR000225">
    <property type="entry name" value="Armadillo"/>
</dbReference>
<evidence type="ECO:0000259" key="3">
    <source>
        <dbReference type="Pfam" id="PF23005"/>
    </source>
</evidence>
<feature type="repeat" description="ARM" evidence="2">
    <location>
        <begin position="311"/>
        <end position="354"/>
    </location>
</feature>
<evidence type="ECO:0000256" key="2">
    <source>
        <dbReference type="PROSITE-ProRule" id="PRU00259"/>
    </source>
</evidence>
<dbReference type="PANTHER" id="PTHR46043">
    <property type="entry name" value="ARM REPEAT SUPERFAMILY PROTEIN"/>
    <property type="match status" value="1"/>
</dbReference>
<keyword evidence="5" id="KW-1185">Reference proteome</keyword>
<protein>
    <recommendedName>
        <fullName evidence="3">DUF7032 domain-containing protein</fullName>
    </recommendedName>
</protein>
<dbReference type="Pfam" id="PF00514">
    <property type="entry name" value="Arm"/>
    <property type="match status" value="1"/>
</dbReference>
<sequence>MSEEENRKPILKQAILLISSLISLSHSIKLFTSRWQSIRNKLEELFSNLTAIANCESSQNLSLSIAVDSILATLKNCDDLAHRCLDSSYAGKLRMQSDLDILSAKLDNHTKSLSDIYAVGLLSQSYAIVVSRPSVSASRDDAKFYVSDLLSRLKIGCCDMKKQALAAFNDVVQEDERYVKIAVEVDGFVNSLVNFLDSPENEIQEEACKSVSLISDINTFKPVLIGAGIIAPLIRVLETGTNLGIFFAARCLMKVTENSDNAWSVSAHGGVPALLKICCGDKSSELIVLACGVLKNLVGVEEIKRFMVEEGAISMLIELLRSKDEATQISSLDLLQAMAYRDESIREKIIQEGGIKALVRILDPKSIHSTKAREVAFKGITSICFSSENLITMLINHSFTDHILCFLRYGDVSIQELALKASFWLCGLSEEAKKVMGDAGFMAVLVKFLDSKSFEIREMAAETLSSMLSVSKNRKKFVQSDQSVGVLVQMLDSGEGNEGNKKLLLSILMSLTSSSNSARKKIVSSGYLRNIEKLAEAEVSDAKKIVRRLSSGRFRSMLNGFWSS</sequence>
<evidence type="ECO:0000313" key="5">
    <source>
        <dbReference type="Proteomes" id="UP001632038"/>
    </source>
</evidence>
<dbReference type="SUPFAM" id="SSF48371">
    <property type="entry name" value="ARM repeat"/>
    <property type="match status" value="1"/>
</dbReference>
<organism evidence="4 5">
    <name type="scientific">Castilleja foliolosa</name>
    <dbReference type="NCBI Taxonomy" id="1961234"/>
    <lineage>
        <taxon>Eukaryota</taxon>
        <taxon>Viridiplantae</taxon>
        <taxon>Streptophyta</taxon>
        <taxon>Embryophyta</taxon>
        <taxon>Tracheophyta</taxon>
        <taxon>Spermatophyta</taxon>
        <taxon>Magnoliopsida</taxon>
        <taxon>eudicotyledons</taxon>
        <taxon>Gunneridae</taxon>
        <taxon>Pentapetalae</taxon>
        <taxon>asterids</taxon>
        <taxon>lamiids</taxon>
        <taxon>Lamiales</taxon>
        <taxon>Orobanchaceae</taxon>
        <taxon>Pedicularideae</taxon>
        <taxon>Castillejinae</taxon>
        <taxon>Castilleja</taxon>
    </lineage>
</organism>
<dbReference type="PROSITE" id="PS50176">
    <property type="entry name" value="ARM_REPEAT"/>
    <property type="match status" value="2"/>
</dbReference>